<gene>
    <name evidence="2" type="ORF">EVAR_82265_1</name>
</gene>
<comment type="caution">
    <text evidence="2">The sequence shown here is derived from an EMBL/GenBank/DDBJ whole genome shotgun (WGS) entry which is preliminary data.</text>
</comment>
<reference evidence="2 3" key="1">
    <citation type="journal article" date="2019" name="Commun. Biol.">
        <title>The bagworm genome reveals a unique fibroin gene that provides high tensile strength.</title>
        <authorList>
            <person name="Kono N."/>
            <person name="Nakamura H."/>
            <person name="Ohtoshi R."/>
            <person name="Tomita M."/>
            <person name="Numata K."/>
            <person name="Arakawa K."/>
        </authorList>
    </citation>
    <scope>NUCLEOTIDE SEQUENCE [LARGE SCALE GENOMIC DNA]</scope>
</reference>
<dbReference type="Proteomes" id="UP000299102">
    <property type="component" value="Unassembled WGS sequence"/>
</dbReference>
<organism evidence="2 3">
    <name type="scientific">Eumeta variegata</name>
    <name type="common">Bagworm moth</name>
    <name type="synonym">Eumeta japonica</name>
    <dbReference type="NCBI Taxonomy" id="151549"/>
    <lineage>
        <taxon>Eukaryota</taxon>
        <taxon>Metazoa</taxon>
        <taxon>Ecdysozoa</taxon>
        <taxon>Arthropoda</taxon>
        <taxon>Hexapoda</taxon>
        <taxon>Insecta</taxon>
        <taxon>Pterygota</taxon>
        <taxon>Neoptera</taxon>
        <taxon>Endopterygota</taxon>
        <taxon>Lepidoptera</taxon>
        <taxon>Glossata</taxon>
        <taxon>Ditrysia</taxon>
        <taxon>Tineoidea</taxon>
        <taxon>Psychidae</taxon>
        <taxon>Oiketicinae</taxon>
        <taxon>Eumeta</taxon>
    </lineage>
</organism>
<dbReference type="EMBL" id="BGZK01000443">
    <property type="protein sequence ID" value="GBP43833.1"/>
    <property type="molecule type" value="Genomic_DNA"/>
</dbReference>
<evidence type="ECO:0000313" key="3">
    <source>
        <dbReference type="Proteomes" id="UP000299102"/>
    </source>
</evidence>
<dbReference type="AlphaFoldDB" id="A0A4C1VYG3"/>
<keyword evidence="3" id="KW-1185">Reference proteome</keyword>
<accession>A0A4C1VYG3</accession>
<evidence type="ECO:0000256" key="1">
    <source>
        <dbReference type="SAM" id="MobiDB-lite"/>
    </source>
</evidence>
<name>A0A4C1VYG3_EUMVA</name>
<sequence>MSTDGKIMLEISTKSANFSKRNTFVHLVLSSTSSRRVRRTRRDAKSDRAIASSVRFPDDGRRKSVSAKPPRCAHARAASAGLSDGRARYLSVGSCHLDVFERAVLRLVVFVFLVTRGKPKGASFR</sequence>
<feature type="region of interest" description="Disordered" evidence="1">
    <location>
        <begin position="58"/>
        <end position="82"/>
    </location>
</feature>
<evidence type="ECO:0000313" key="2">
    <source>
        <dbReference type="EMBL" id="GBP43833.1"/>
    </source>
</evidence>
<proteinExistence type="predicted"/>
<protein>
    <submittedName>
        <fullName evidence="2">Uncharacterized protein</fullName>
    </submittedName>
</protein>